<name>A0A378R7B8_9GAMM</name>
<dbReference type="GO" id="GO:0003677">
    <property type="term" value="F:DNA binding"/>
    <property type="evidence" value="ECO:0007669"/>
    <property type="project" value="UniProtKB-KW"/>
</dbReference>
<evidence type="ECO:0000256" key="4">
    <source>
        <dbReference type="ARBA" id="ARBA00023163"/>
    </source>
</evidence>
<reference evidence="5 6" key="1">
    <citation type="submission" date="2018-06" db="EMBL/GenBank/DDBJ databases">
        <authorList>
            <consortium name="Pathogen Informatics"/>
            <person name="Doyle S."/>
        </authorList>
    </citation>
    <scope>NUCLEOTIDE SEQUENCE [LARGE SCALE GENOMIC DNA]</scope>
    <source>
        <strain evidence="5 6">NCTC10293</strain>
    </source>
</reference>
<dbReference type="RefSeq" id="WP_115338163.1">
    <property type="nucleotide sequence ID" value="NZ_CAACXO010000052.1"/>
</dbReference>
<keyword evidence="4" id="KW-0804">Transcription</keyword>
<dbReference type="Proteomes" id="UP000255279">
    <property type="component" value="Unassembled WGS sequence"/>
</dbReference>
<accession>A0A378R7B8</accession>
<comment type="similarity">
    <text evidence="1">Belongs to the phage antitermination Q type 1 family.</text>
</comment>
<dbReference type="OrthoDB" id="6648393at2"/>
<sequence>MHEELIEWGKWARNNPDKLSYKSQWYEMIMRGNVPMPSKGYLMNDDRGLQIDEAVTKLARYSLLQYQIFCFYYLCGMSERTIADKMDKRIIPRNRRNRVKQELDKAGAFIAGCLTG</sequence>
<dbReference type="AlphaFoldDB" id="A0A378R7B8"/>
<dbReference type="InterPro" id="IPR010534">
    <property type="entry name" value="Phage_933W_GpQ"/>
</dbReference>
<proteinExistence type="inferred from homology"/>
<organism evidence="5 6">
    <name type="scientific">Moraxella caviae</name>
    <dbReference type="NCBI Taxonomy" id="34060"/>
    <lineage>
        <taxon>Bacteria</taxon>
        <taxon>Pseudomonadati</taxon>
        <taxon>Pseudomonadota</taxon>
        <taxon>Gammaproteobacteria</taxon>
        <taxon>Moraxellales</taxon>
        <taxon>Moraxellaceae</taxon>
        <taxon>Moraxella</taxon>
    </lineage>
</organism>
<evidence type="ECO:0000313" key="6">
    <source>
        <dbReference type="Proteomes" id="UP000255279"/>
    </source>
</evidence>
<keyword evidence="2" id="KW-0805">Transcription regulation</keyword>
<evidence type="ECO:0000313" key="5">
    <source>
        <dbReference type="EMBL" id="STZ14034.1"/>
    </source>
</evidence>
<dbReference type="EMBL" id="UGQE01000004">
    <property type="protein sequence ID" value="STZ14034.1"/>
    <property type="molecule type" value="Genomic_DNA"/>
</dbReference>
<protein>
    <submittedName>
        <fullName evidence="5">Phage antitermination protein Q</fullName>
    </submittedName>
</protein>
<dbReference type="Pfam" id="PF06530">
    <property type="entry name" value="Phage_antitermQ"/>
    <property type="match status" value="1"/>
</dbReference>
<evidence type="ECO:0000256" key="2">
    <source>
        <dbReference type="ARBA" id="ARBA00023015"/>
    </source>
</evidence>
<dbReference type="GO" id="GO:0060567">
    <property type="term" value="P:negative regulation of termination of DNA-templated transcription"/>
    <property type="evidence" value="ECO:0007669"/>
    <property type="project" value="InterPro"/>
</dbReference>
<evidence type="ECO:0000256" key="3">
    <source>
        <dbReference type="ARBA" id="ARBA00023125"/>
    </source>
</evidence>
<keyword evidence="3" id="KW-0238">DNA-binding</keyword>
<evidence type="ECO:0000256" key="1">
    <source>
        <dbReference type="ARBA" id="ARBA00010234"/>
    </source>
</evidence>
<gene>
    <name evidence="5" type="ORF">NCTC10293_01623</name>
</gene>